<dbReference type="EMBL" id="CP000431">
    <property type="protein sequence ID" value="ABG92171.1"/>
    <property type="molecule type" value="Genomic_DNA"/>
</dbReference>
<sequence length="107" mass="11513">MSEGADRRSGGGMTAGLLQGNRRWKPGDVPHPGRSDLIHQPACVRGDGLEEPPLRFGVDGAEGQRRLPRSRDPGERDDAVPGNEHIDVGEVVFSGVEHCDSVEFLGM</sequence>
<gene>
    <name evidence="2" type="ordered locus">RHA1_ro00335</name>
</gene>
<evidence type="ECO:0000256" key="1">
    <source>
        <dbReference type="SAM" id="MobiDB-lite"/>
    </source>
</evidence>
<evidence type="ECO:0000313" key="2">
    <source>
        <dbReference type="EMBL" id="ABG92171.1"/>
    </source>
</evidence>
<dbReference type="KEGG" id="rha:RHA1_ro00335"/>
<dbReference type="Proteomes" id="UP000008710">
    <property type="component" value="Chromosome"/>
</dbReference>
<protein>
    <submittedName>
        <fullName evidence="2">Uncharacterized protein</fullName>
    </submittedName>
</protein>
<feature type="compositionally biased region" description="Basic and acidic residues" evidence="1">
    <location>
        <begin position="25"/>
        <end position="37"/>
    </location>
</feature>
<reference evidence="3" key="1">
    <citation type="journal article" date="2006" name="Proc. Natl. Acad. Sci. U.S.A.">
        <title>The complete genome of Rhodococcus sp. RHA1 provides insights into a catabolic powerhouse.</title>
        <authorList>
            <person name="McLeod M.P."/>
            <person name="Warren R.L."/>
            <person name="Hsiao W.W.L."/>
            <person name="Araki N."/>
            <person name="Myhre M."/>
            <person name="Fernandes C."/>
            <person name="Miyazawa D."/>
            <person name="Wong W."/>
            <person name="Lillquist A.L."/>
            <person name="Wang D."/>
            <person name="Dosanjh M."/>
            <person name="Hara H."/>
            <person name="Petrescu A."/>
            <person name="Morin R.D."/>
            <person name="Yang G."/>
            <person name="Stott J.M."/>
            <person name="Schein J.E."/>
            <person name="Shin H."/>
            <person name="Smailus D."/>
            <person name="Siddiqui A.S."/>
            <person name="Marra M.A."/>
            <person name="Jones S.J.M."/>
            <person name="Holt R."/>
            <person name="Brinkman F.S.L."/>
            <person name="Miyauchi K."/>
            <person name="Fukuda M."/>
            <person name="Davies J.E."/>
            <person name="Mohn W.W."/>
            <person name="Eltis L.D."/>
        </authorList>
    </citation>
    <scope>NUCLEOTIDE SEQUENCE [LARGE SCALE GENOMIC DNA]</scope>
    <source>
        <strain evidence="3">RHA1</strain>
    </source>
</reference>
<organism evidence="2 3">
    <name type="scientific">Rhodococcus jostii (strain RHA1)</name>
    <dbReference type="NCBI Taxonomy" id="101510"/>
    <lineage>
        <taxon>Bacteria</taxon>
        <taxon>Bacillati</taxon>
        <taxon>Actinomycetota</taxon>
        <taxon>Actinomycetes</taxon>
        <taxon>Mycobacteriales</taxon>
        <taxon>Nocardiaceae</taxon>
        <taxon>Rhodococcus</taxon>
    </lineage>
</organism>
<dbReference type="AlphaFoldDB" id="Q0SJW5"/>
<feature type="region of interest" description="Disordered" evidence="1">
    <location>
        <begin position="1"/>
        <end position="84"/>
    </location>
</feature>
<feature type="compositionally biased region" description="Basic and acidic residues" evidence="1">
    <location>
        <begin position="62"/>
        <end position="84"/>
    </location>
</feature>
<name>Q0SJW5_RHOJR</name>
<dbReference type="HOGENOM" id="CLU_2208001_0_0_11"/>
<proteinExistence type="predicted"/>
<evidence type="ECO:0000313" key="3">
    <source>
        <dbReference type="Proteomes" id="UP000008710"/>
    </source>
</evidence>
<accession>Q0SJW5</accession>